<evidence type="ECO:0000313" key="2">
    <source>
        <dbReference type="EMBL" id="KDR85530.1"/>
    </source>
</evidence>
<dbReference type="EMBL" id="KL142367">
    <property type="protein sequence ID" value="KDR85530.1"/>
    <property type="molecule type" value="Genomic_DNA"/>
</dbReference>
<dbReference type="HOGENOM" id="CLU_2740172_0_0_1"/>
<evidence type="ECO:0000256" key="1">
    <source>
        <dbReference type="SAM" id="Phobius"/>
    </source>
</evidence>
<reference evidence="3" key="1">
    <citation type="journal article" date="2014" name="Proc. Natl. Acad. Sci. U.S.A.">
        <title>Extensive sampling of basidiomycete genomes demonstrates inadequacy of the white-rot/brown-rot paradigm for wood decay fungi.</title>
        <authorList>
            <person name="Riley R."/>
            <person name="Salamov A.A."/>
            <person name="Brown D.W."/>
            <person name="Nagy L.G."/>
            <person name="Floudas D."/>
            <person name="Held B.W."/>
            <person name="Levasseur A."/>
            <person name="Lombard V."/>
            <person name="Morin E."/>
            <person name="Otillar R."/>
            <person name="Lindquist E.A."/>
            <person name="Sun H."/>
            <person name="LaButti K.M."/>
            <person name="Schmutz J."/>
            <person name="Jabbour D."/>
            <person name="Luo H."/>
            <person name="Baker S.E."/>
            <person name="Pisabarro A.G."/>
            <person name="Walton J.D."/>
            <person name="Blanchette R.A."/>
            <person name="Henrissat B."/>
            <person name="Martin F."/>
            <person name="Cullen D."/>
            <person name="Hibbett D.S."/>
            <person name="Grigoriev I.V."/>
        </authorList>
    </citation>
    <scope>NUCLEOTIDE SEQUENCE [LARGE SCALE GENOMIC DNA]</scope>
    <source>
        <strain evidence="3">CBS 339.88</strain>
    </source>
</reference>
<dbReference type="AlphaFoldDB" id="A0A067TQQ8"/>
<protein>
    <submittedName>
        <fullName evidence="2">Uncharacterized protein</fullName>
    </submittedName>
</protein>
<proteinExistence type="predicted"/>
<keyword evidence="1" id="KW-0812">Transmembrane</keyword>
<accession>A0A067TQQ8</accession>
<dbReference type="Proteomes" id="UP000027222">
    <property type="component" value="Unassembled WGS sequence"/>
</dbReference>
<keyword evidence="3" id="KW-1185">Reference proteome</keyword>
<keyword evidence="1" id="KW-1133">Transmembrane helix</keyword>
<sequence length="71" mass="7998">MDASCTRLNFMSARRVTGARDFSHSPKLRSSQSRHVNVLLSLLAHTFPFLFLSILNHLDFPLFYCIAGSGQ</sequence>
<keyword evidence="1" id="KW-0472">Membrane</keyword>
<evidence type="ECO:0000313" key="3">
    <source>
        <dbReference type="Proteomes" id="UP000027222"/>
    </source>
</evidence>
<feature type="transmembrane region" description="Helical" evidence="1">
    <location>
        <begin position="36"/>
        <end position="55"/>
    </location>
</feature>
<organism evidence="2 3">
    <name type="scientific">Galerina marginata (strain CBS 339.88)</name>
    <dbReference type="NCBI Taxonomy" id="685588"/>
    <lineage>
        <taxon>Eukaryota</taxon>
        <taxon>Fungi</taxon>
        <taxon>Dikarya</taxon>
        <taxon>Basidiomycota</taxon>
        <taxon>Agaricomycotina</taxon>
        <taxon>Agaricomycetes</taxon>
        <taxon>Agaricomycetidae</taxon>
        <taxon>Agaricales</taxon>
        <taxon>Agaricineae</taxon>
        <taxon>Strophariaceae</taxon>
        <taxon>Galerina</taxon>
    </lineage>
</organism>
<gene>
    <name evidence="2" type="ORF">GALMADRAFT_367523</name>
</gene>
<name>A0A067TQQ8_GALM3</name>